<protein>
    <submittedName>
        <fullName evidence="1">Uncharacterized protein</fullName>
    </submittedName>
</protein>
<evidence type="ECO:0000313" key="2">
    <source>
        <dbReference type="Proteomes" id="UP001189813"/>
    </source>
</evidence>
<comment type="caution">
    <text evidence="1">The sequence shown here is derived from an EMBL/GenBank/DDBJ whole genome shotgun (WGS) entry which is preliminary data.</text>
</comment>
<sequence length="79" mass="9220">MKRTRWLVRAWKRTADGRSTLYADGHRVIVEFTGRSWSYTVAPMRDETVSWRQAGFGSSDEAKLAAFDEITKRQRKRAL</sequence>
<dbReference type="Proteomes" id="UP001189813">
    <property type="component" value="Unassembled WGS sequence"/>
</dbReference>
<keyword evidence="2" id="KW-1185">Reference proteome</keyword>
<dbReference type="EMBL" id="CATZBU010000017">
    <property type="protein sequence ID" value="CAJ0807419.1"/>
    <property type="molecule type" value="Genomic_DNA"/>
</dbReference>
<reference evidence="1 2" key="1">
    <citation type="submission" date="2023-07" db="EMBL/GenBank/DDBJ databases">
        <authorList>
            <person name="Peeters C."/>
        </authorList>
    </citation>
    <scope>NUCLEOTIDE SEQUENCE [LARGE SCALE GENOMIC DNA]</scope>
    <source>
        <strain evidence="1 2">LMG 19083</strain>
    </source>
</reference>
<name>A0ABM9JYG1_9RALS</name>
<accession>A0ABM9JYG1</accession>
<organism evidence="1 2">
    <name type="scientific">Ralstonia psammae</name>
    <dbReference type="NCBI Taxonomy" id="3058598"/>
    <lineage>
        <taxon>Bacteria</taxon>
        <taxon>Pseudomonadati</taxon>
        <taxon>Pseudomonadota</taxon>
        <taxon>Betaproteobacteria</taxon>
        <taxon>Burkholderiales</taxon>
        <taxon>Burkholderiaceae</taxon>
        <taxon>Ralstonia</taxon>
    </lineage>
</organism>
<evidence type="ECO:0000313" key="1">
    <source>
        <dbReference type="EMBL" id="CAJ0807419.1"/>
    </source>
</evidence>
<proteinExistence type="predicted"/>
<gene>
    <name evidence="1" type="ORF">LMG19083_04560</name>
</gene>